<dbReference type="EMBL" id="LXQA010161566">
    <property type="protein sequence ID" value="MCI27816.1"/>
    <property type="molecule type" value="Genomic_DNA"/>
</dbReference>
<dbReference type="Proteomes" id="UP000265520">
    <property type="component" value="Unassembled WGS sequence"/>
</dbReference>
<sequence>AAAPTPLFSMDDFGYQVDDQGVLHDFVNPDAPGDS</sequence>
<feature type="non-terminal residue" evidence="1">
    <location>
        <position position="1"/>
    </location>
</feature>
<reference evidence="1 2" key="1">
    <citation type="journal article" date="2018" name="Front. Plant Sci.">
        <title>Red Clover (Trifolium pratense) and Zigzag Clover (T. medium) - A Picture of Genomic Similarities and Differences.</title>
        <authorList>
            <person name="Dluhosova J."/>
            <person name="Istvanek J."/>
            <person name="Nedelnik J."/>
            <person name="Repkova J."/>
        </authorList>
    </citation>
    <scope>NUCLEOTIDE SEQUENCE [LARGE SCALE GENOMIC DNA]</scope>
    <source>
        <strain evidence="2">cv. 10/8</strain>
        <tissue evidence="1">Leaf</tissue>
    </source>
</reference>
<proteinExistence type="predicted"/>
<comment type="caution">
    <text evidence="1">The sequence shown here is derived from an EMBL/GenBank/DDBJ whole genome shotgun (WGS) entry which is preliminary data.</text>
</comment>
<keyword evidence="2" id="KW-1185">Reference proteome</keyword>
<evidence type="ECO:0000313" key="1">
    <source>
        <dbReference type="EMBL" id="MCI27816.1"/>
    </source>
</evidence>
<evidence type="ECO:0000313" key="2">
    <source>
        <dbReference type="Proteomes" id="UP000265520"/>
    </source>
</evidence>
<organism evidence="1 2">
    <name type="scientific">Trifolium medium</name>
    <dbReference type="NCBI Taxonomy" id="97028"/>
    <lineage>
        <taxon>Eukaryota</taxon>
        <taxon>Viridiplantae</taxon>
        <taxon>Streptophyta</taxon>
        <taxon>Embryophyta</taxon>
        <taxon>Tracheophyta</taxon>
        <taxon>Spermatophyta</taxon>
        <taxon>Magnoliopsida</taxon>
        <taxon>eudicotyledons</taxon>
        <taxon>Gunneridae</taxon>
        <taxon>Pentapetalae</taxon>
        <taxon>rosids</taxon>
        <taxon>fabids</taxon>
        <taxon>Fabales</taxon>
        <taxon>Fabaceae</taxon>
        <taxon>Papilionoideae</taxon>
        <taxon>50 kb inversion clade</taxon>
        <taxon>NPAAA clade</taxon>
        <taxon>Hologalegina</taxon>
        <taxon>IRL clade</taxon>
        <taxon>Trifolieae</taxon>
        <taxon>Trifolium</taxon>
    </lineage>
</organism>
<dbReference type="AlphaFoldDB" id="A0A392QWC3"/>
<accession>A0A392QWC3</accession>
<protein>
    <submittedName>
        <fullName evidence="1">Uncharacterized protein</fullName>
    </submittedName>
</protein>
<name>A0A392QWC3_9FABA</name>